<evidence type="ECO:0000256" key="1">
    <source>
        <dbReference type="ARBA" id="ARBA00004308"/>
    </source>
</evidence>
<feature type="compositionally biased region" description="Polar residues" evidence="8">
    <location>
        <begin position="340"/>
        <end position="371"/>
    </location>
</feature>
<organism evidence="10">
    <name type="scientific">Scylla olivacea</name>
    <name type="common">Orange mud crab</name>
    <name type="synonym">Cancer olivacea</name>
    <dbReference type="NCBI Taxonomy" id="85551"/>
    <lineage>
        <taxon>Eukaryota</taxon>
        <taxon>Metazoa</taxon>
        <taxon>Ecdysozoa</taxon>
        <taxon>Arthropoda</taxon>
        <taxon>Crustacea</taxon>
        <taxon>Multicrustacea</taxon>
        <taxon>Malacostraca</taxon>
        <taxon>Eumalacostraca</taxon>
        <taxon>Eucarida</taxon>
        <taxon>Decapoda</taxon>
        <taxon>Pleocyemata</taxon>
        <taxon>Brachyura</taxon>
        <taxon>Eubrachyura</taxon>
        <taxon>Portunoidea</taxon>
        <taxon>Portunidae</taxon>
        <taxon>Portuninae</taxon>
        <taxon>Scylla</taxon>
    </lineage>
</organism>
<dbReference type="PANTHER" id="PTHR12358:SF112">
    <property type="entry name" value="LD11247P-RELATED"/>
    <property type="match status" value="1"/>
</dbReference>
<keyword evidence="3" id="KW-0547">Nucleotide-binding</keyword>
<evidence type="ECO:0000256" key="8">
    <source>
        <dbReference type="SAM" id="MobiDB-lite"/>
    </source>
</evidence>
<accession>A0A0P4WCE5</accession>
<dbReference type="GO" id="GO:0005524">
    <property type="term" value="F:ATP binding"/>
    <property type="evidence" value="ECO:0007669"/>
    <property type="project" value="UniProtKB-KW"/>
</dbReference>
<name>A0A0P4WCE5_SCYOL</name>
<dbReference type="GO" id="GO:0042981">
    <property type="term" value="P:regulation of apoptotic process"/>
    <property type="evidence" value="ECO:0007669"/>
    <property type="project" value="UniProtKB-ARBA"/>
</dbReference>
<dbReference type="EMBL" id="GDRN01081532">
    <property type="protein sequence ID" value="JAI62003.1"/>
    <property type="molecule type" value="Transcribed_RNA"/>
</dbReference>
<evidence type="ECO:0000256" key="2">
    <source>
        <dbReference type="ARBA" id="ARBA00022679"/>
    </source>
</evidence>
<dbReference type="Gene3D" id="2.60.200.40">
    <property type="match status" value="1"/>
</dbReference>
<sequence>MAGCVDTFAWPLRGQFRQYKRGSKLYTVQLDESGVTVTSDGEKQVVKVTDLVGCQCQQEQQQQGNSAYFTLLAYPLTGGRKRTRLAQCFEVASKNTFKENLAVANAWRRAVYHAVRNHGTTKPQVDHSKKILLFINPNSGSGRALQTYKKQVSTLLAEAEVSHEVLVTERASHATDVVRTLDLTQYAGLVILSGDGLLYEVYNGLLARPDWDEAIQFPIGIIPGGSGNGLARSLAHWLREPYKANPVLVSTLNVVYGHLSPLDLVMTETAKGKRILSFLSIGFGLLSDIDIESERLRIIGESRFAVWAVARCANLRRYRATISFKRAVGAPVPAPLASSPMLQRSQTLQEGEGLPSTNARHLSHSHSMQLQESKKGEEEEACLDILPSLVKVEDGALEPVPEKAQEAQECEEQQQQDGAKSEVLLPGLDEPVPDDWETIEDEFVMVYCSQQTHITSDVLIAPQATPDDGYLWLMMLRRSCPKTTIAKLLLGLDGRHLRYPGVEMVAVEALRIVPGTSKGYLTVDGEVIPWTPIQSHVLHKRGCIMTR</sequence>
<dbReference type="EC" id="2.7.1.91" evidence="7"/>
<dbReference type="InterPro" id="IPR045540">
    <property type="entry name" value="YegS/DAGK_C"/>
</dbReference>
<evidence type="ECO:0000256" key="6">
    <source>
        <dbReference type="ARBA" id="ARBA00023136"/>
    </source>
</evidence>
<keyword evidence="6" id="KW-0472">Membrane</keyword>
<dbReference type="SUPFAM" id="SSF111331">
    <property type="entry name" value="NAD kinase/diacylglycerol kinase-like"/>
    <property type="match status" value="1"/>
</dbReference>
<dbReference type="GO" id="GO:0012505">
    <property type="term" value="C:endomembrane system"/>
    <property type="evidence" value="ECO:0007669"/>
    <property type="project" value="UniProtKB-SubCell"/>
</dbReference>
<dbReference type="Pfam" id="PF19279">
    <property type="entry name" value="YegS_C"/>
    <property type="match status" value="1"/>
</dbReference>
<feature type="domain" description="DAGKc" evidence="9">
    <location>
        <begin position="126"/>
        <end position="271"/>
    </location>
</feature>
<evidence type="ECO:0000256" key="4">
    <source>
        <dbReference type="ARBA" id="ARBA00022777"/>
    </source>
</evidence>
<proteinExistence type="predicted"/>
<dbReference type="PROSITE" id="PS50146">
    <property type="entry name" value="DAGK"/>
    <property type="match status" value="1"/>
</dbReference>
<keyword evidence="2" id="KW-0808">Transferase</keyword>
<comment type="subcellular location">
    <subcellularLocation>
        <location evidence="1">Endomembrane system</location>
    </subcellularLocation>
</comment>
<evidence type="ECO:0000256" key="7">
    <source>
        <dbReference type="ARBA" id="ARBA00044037"/>
    </source>
</evidence>
<dbReference type="InterPro" id="IPR016064">
    <property type="entry name" value="NAD/diacylglycerol_kinase_sf"/>
</dbReference>
<dbReference type="Pfam" id="PF00781">
    <property type="entry name" value="DAGK_cat"/>
    <property type="match status" value="1"/>
</dbReference>
<dbReference type="AlphaFoldDB" id="A0A0P4WCE5"/>
<dbReference type="SMART" id="SM00046">
    <property type="entry name" value="DAGKc"/>
    <property type="match status" value="1"/>
</dbReference>
<reference evidence="10" key="1">
    <citation type="submission" date="2015-09" db="EMBL/GenBank/DDBJ databases">
        <title>Scylla olivacea transcriptome.</title>
        <authorList>
            <person name="Ikhwanuddin M."/>
        </authorList>
    </citation>
    <scope>NUCLEOTIDE SEQUENCE</scope>
</reference>
<dbReference type="Gene3D" id="3.40.50.10330">
    <property type="entry name" value="Probable inorganic polyphosphate/atp-NAD kinase, domain 1"/>
    <property type="match status" value="1"/>
</dbReference>
<evidence type="ECO:0000256" key="3">
    <source>
        <dbReference type="ARBA" id="ARBA00022741"/>
    </source>
</evidence>
<keyword evidence="4" id="KW-0418">Kinase</keyword>
<feature type="region of interest" description="Disordered" evidence="8">
    <location>
        <begin position="338"/>
        <end position="376"/>
    </location>
</feature>
<dbReference type="FunFam" id="3.40.50.10330:FF:000005">
    <property type="entry name" value="Sphingosine kinase 2"/>
    <property type="match status" value="1"/>
</dbReference>
<dbReference type="GO" id="GO:0016020">
    <property type="term" value="C:membrane"/>
    <property type="evidence" value="ECO:0007669"/>
    <property type="project" value="TreeGrafter"/>
</dbReference>
<keyword evidence="5" id="KW-0067">ATP-binding</keyword>
<evidence type="ECO:0000313" key="10">
    <source>
        <dbReference type="EMBL" id="JAI62003.1"/>
    </source>
</evidence>
<protein>
    <recommendedName>
        <fullName evidence="7">sphingosine kinase</fullName>
        <ecNumber evidence="7">2.7.1.91</ecNumber>
    </recommendedName>
</protein>
<evidence type="ECO:0000256" key="5">
    <source>
        <dbReference type="ARBA" id="ARBA00022840"/>
    </source>
</evidence>
<evidence type="ECO:0000259" key="9">
    <source>
        <dbReference type="PROSITE" id="PS50146"/>
    </source>
</evidence>
<dbReference type="PANTHER" id="PTHR12358">
    <property type="entry name" value="SPHINGOSINE KINASE"/>
    <property type="match status" value="1"/>
</dbReference>
<dbReference type="InterPro" id="IPR017438">
    <property type="entry name" value="ATP-NAD_kinase_N"/>
</dbReference>
<dbReference type="GO" id="GO:0046512">
    <property type="term" value="P:sphingosine biosynthetic process"/>
    <property type="evidence" value="ECO:0007669"/>
    <property type="project" value="TreeGrafter"/>
</dbReference>
<dbReference type="InterPro" id="IPR050187">
    <property type="entry name" value="Lipid_Phosphate_FormReg"/>
</dbReference>
<dbReference type="InterPro" id="IPR001206">
    <property type="entry name" value="Diacylglycerol_kinase_cat_dom"/>
</dbReference>
<dbReference type="GO" id="GO:0005737">
    <property type="term" value="C:cytoplasm"/>
    <property type="evidence" value="ECO:0007669"/>
    <property type="project" value="TreeGrafter"/>
</dbReference>
<dbReference type="GO" id="GO:0008481">
    <property type="term" value="F:sphingosine kinase activity"/>
    <property type="evidence" value="ECO:0007669"/>
    <property type="project" value="UniProtKB-EC"/>
</dbReference>